<dbReference type="Proteomes" id="UP000593565">
    <property type="component" value="Unassembled WGS sequence"/>
</dbReference>
<name>A0A7J5ZZV5_AMEME</name>
<feature type="compositionally biased region" description="Basic and acidic residues" evidence="1">
    <location>
        <begin position="45"/>
        <end position="57"/>
    </location>
</feature>
<organism evidence="3 4">
    <name type="scientific">Ameiurus melas</name>
    <name type="common">Black bullhead</name>
    <name type="synonym">Silurus melas</name>
    <dbReference type="NCBI Taxonomy" id="219545"/>
    <lineage>
        <taxon>Eukaryota</taxon>
        <taxon>Metazoa</taxon>
        <taxon>Chordata</taxon>
        <taxon>Craniata</taxon>
        <taxon>Vertebrata</taxon>
        <taxon>Euteleostomi</taxon>
        <taxon>Actinopterygii</taxon>
        <taxon>Neopterygii</taxon>
        <taxon>Teleostei</taxon>
        <taxon>Ostariophysi</taxon>
        <taxon>Siluriformes</taxon>
        <taxon>Ictaluridae</taxon>
        <taxon>Ameiurus</taxon>
    </lineage>
</organism>
<proteinExistence type="predicted"/>
<keyword evidence="2" id="KW-1133">Transmembrane helix</keyword>
<evidence type="ECO:0000313" key="3">
    <source>
        <dbReference type="EMBL" id="KAF4076155.1"/>
    </source>
</evidence>
<comment type="caution">
    <text evidence="3">The sequence shown here is derived from an EMBL/GenBank/DDBJ whole genome shotgun (WGS) entry which is preliminary data.</text>
</comment>
<keyword evidence="2" id="KW-0472">Membrane</keyword>
<feature type="transmembrane region" description="Helical" evidence="2">
    <location>
        <begin position="17"/>
        <end position="38"/>
    </location>
</feature>
<feature type="region of interest" description="Disordered" evidence="1">
    <location>
        <begin position="44"/>
        <end position="83"/>
    </location>
</feature>
<evidence type="ECO:0000256" key="1">
    <source>
        <dbReference type="SAM" id="MobiDB-lite"/>
    </source>
</evidence>
<dbReference type="EMBL" id="JAAGNN010000020">
    <property type="protein sequence ID" value="KAF4076155.1"/>
    <property type="molecule type" value="Genomic_DNA"/>
</dbReference>
<gene>
    <name evidence="3" type="ORF">AMELA_G00227180</name>
</gene>
<dbReference type="AlphaFoldDB" id="A0A7J5ZZV5"/>
<evidence type="ECO:0000256" key="2">
    <source>
        <dbReference type="SAM" id="Phobius"/>
    </source>
</evidence>
<sequence length="124" mass="14318">MSQSKTISLHIEDFAQWHIWIIILVIVVVILVIVAAVINQRRKRVEAQEENSGKGAEKAQQVGENTHDKQTKPQLNNVPQLDDETMHKEEVTYATVFVNDKKPKQGYELIHSHTNHLTHMIQYK</sequence>
<reference evidence="3 4" key="1">
    <citation type="submission" date="2020-02" db="EMBL/GenBank/DDBJ databases">
        <title>A chromosome-scale genome assembly of the black bullhead catfish (Ameiurus melas).</title>
        <authorList>
            <person name="Wen M."/>
            <person name="Zham M."/>
            <person name="Cabau C."/>
            <person name="Klopp C."/>
            <person name="Donnadieu C."/>
            <person name="Roques C."/>
            <person name="Bouchez O."/>
            <person name="Lampietro C."/>
            <person name="Jouanno E."/>
            <person name="Herpin A."/>
            <person name="Louis A."/>
            <person name="Berthelot C."/>
            <person name="Parey E."/>
            <person name="Roest-Crollius H."/>
            <person name="Braasch I."/>
            <person name="Postlethwait J."/>
            <person name="Robinson-Rechavi M."/>
            <person name="Echchiki A."/>
            <person name="Begum T."/>
            <person name="Montfort J."/>
            <person name="Schartl M."/>
            <person name="Bobe J."/>
            <person name="Guiguen Y."/>
        </authorList>
    </citation>
    <scope>NUCLEOTIDE SEQUENCE [LARGE SCALE GENOMIC DNA]</scope>
    <source>
        <strain evidence="3">M_S1</strain>
        <tissue evidence="3">Blood</tissue>
    </source>
</reference>
<evidence type="ECO:0000313" key="4">
    <source>
        <dbReference type="Proteomes" id="UP000593565"/>
    </source>
</evidence>
<keyword evidence="2" id="KW-0812">Transmembrane</keyword>
<protein>
    <submittedName>
        <fullName evidence="3">Uncharacterized protein</fullName>
    </submittedName>
</protein>
<keyword evidence="4" id="KW-1185">Reference proteome</keyword>
<feature type="non-terminal residue" evidence="3">
    <location>
        <position position="124"/>
    </location>
</feature>
<accession>A0A7J5ZZV5</accession>